<dbReference type="RefSeq" id="WP_141921980.1">
    <property type="nucleotide sequence ID" value="NZ_VFQC01000001.1"/>
</dbReference>
<proteinExistence type="predicted"/>
<gene>
    <name evidence="2" type="ORF">FHX37_0658</name>
</gene>
<comment type="caution">
    <text evidence="2">The sequence shown here is derived from an EMBL/GenBank/DDBJ whole genome shotgun (WGS) entry which is preliminary data.</text>
</comment>
<organism evidence="2 3">
    <name type="scientific">Haloactinospora alba</name>
    <dbReference type="NCBI Taxonomy" id="405555"/>
    <lineage>
        <taxon>Bacteria</taxon>
        <taxon>Bacillati</taxon>
        <taxon>Actinomycetota</taxon>
        <taxon>Actinomycetes</taxon>
        <taxon>Streptosporangiales</taxon>
        <taxon>Nocardiopsidaceae</taxon>
        <taxon>Haloactinospora</taxon>
    </lineage>
</organism>
<dbReference type="Proteomes" id="UP000317422">
    <property type="component" value="Unassembled WGS sequence"/>
</dbReference>
<accession>A0A543NG49</accession>
<keyword evidence="3" id="KW-1185">Reference proteome</keyword>
<evidence type="ECO:0000313" key="3">
    <source>
        <dbReference type="Proteomes" id="UP000317422"/>
    </source>
</evidence>
<dbReference type="Pfam" id="PF19701">
    <property type="entry name" value="DUF6199"/>
    <property type="match status" value="1"/>
</dbReference>
<dbReference type="EMBL" id="VFQC01000001">
    <property type="protein sequence ID" value="TQN30774.1"/>
    <property type="molecule type" value="Genomic_DNA"/>
</dbReference>
<reference evidence="2 3" key="1">
    <citation type="submission" date="2019-06" db="EMBL/GenBank/DDBJ databases">
        <title>Sequencing the genomes of 1000 actinobacteria strains.</title>
        <authorList>
            <person name="Klenk H.-P."/>
        </authorList>
    </citation>
    <scope>NUCLEOTIDE SEQUENCE [LARGE SCALE GENOMIC DNA]</scope>
    <source>
        <strain evidence="2 3">DSM 45015</strain>
    </source>
</reference>
<dbReference type="AlphaFoldDB" id="A0A543NG49"/>
<evidence type="ECO:0000313" key="2">
    <source>
        <dbReference type="EMBL" id="TQN30774.1"/>
    </source>
</evidence>
<evidence type="ECO:0000259" key="1">
    <source>
        <dbReference type="Pfam" id="PF19701"/>
    </source>
</evidence>
<name>A0A543NG49_9ACTN</name>
<dbReference type="InterPro" id="IPR045679">
    <property type="entry name" value="DUF6199"/>
</dbReference>
<dbReference type="OrthoDB" id="4301915at2"/>
<feature type="domain" description="DUF6199" evidence="1">
    <location>
        <begin position="20"/>
        <end position="69"/>
    </location>
</feature>
<sequence>MFDSPAALLNLLLVLLTVGSLFLLAQSVYPRLTWLLQRWRYRNPEQVEPSRIEFELRRVKAIVLLIIIGGATVKLFLERENLLSLFEPLTR</sequence>
<protein>
    <recommendedName>
        <fullName evidence="1">DUF6199 domain-containing protein</fullName>
    </recommendedName>
</protein>